<dbReference type="Gene3D" id="3.30.370.10">
    <property type="entry name" value="Barstar-like"/>
    <property type="match status" value="1"/>
</dbReference>
<dbReference type="InterPro" id="IPR035905">
    <property type="entry name" value="Barstar-like_sf"/>
</dbReference>
<evidence type="ECO:0000313" key="4">
    <source>
        <dbReference type="Proteomes" id="UP000637769"/>
    </source>
</evidence>
<name>A0ABQ1MKP3_9PROT</name>
<organism evidence="3 4">
    <name type="scientific">Asaia siamensis</name>
    <dbReference type="NCBI Taxonomy" id="110479"/>
    <lineage>
        <taxon>Bacteria</taxon>
        <taxon>Pseudomonadati</taxon>
        <taxon>Pseudomonadota</taxon>
        <taxon>Alphaproteobacteria</taxon>
        <taxon>Acetobacterales</taxon>
        <taxon>Acetobacteraceae</taxon>
        <taxon>Asaia</taxon>
    </lineage>
</organism>
<dbReference type="Pfam" id="PF01337">
    <property type="entry name" value="Barstar"/>
    <property type="match status" value="1"/>
</dbReference>
<gene>
    <name evidence="3" type="ORF">GCM10007207_27430</name>
</gene>
<dbReference type="SUPFAM" id="SSF52038">
    <property type="entry name" value="Barstar-related"/>
    <property type="match status" value="1"/>
</dbReference>
<evidence type="ECO:0000256" key="1">
    <source>
        <dbReference type="ARBA" id="ARBA00006845"/>
    </source>
</evidence>
<evidence type="ECO:0000259" key="2">
    <source>
        <dbReference type="Pfam" id="PF01337"/>
    </source>
</evidence>
<keyword evidence="4" id="KW-1185">Reference proteome</keyword>
<dbReference type="EMBL" id="BMCH01000008">
    <property type="protein sequence ID" value="GGC40503.1"/>
    <property type="molecule type" value="Genomic_DNA"/>
</dbReference>
<dbReference type="InterPro" id="IPR000468">
    <property type="entry name" value="Barstar"/>
</dbReference>
<comment type="similarity">
    <text evidence="1">Belongs to the barstar family.</text>
</comment>
<protein>
    <recommendedName>
        <fullName evidence="2">Barstar (barnase inhibitor) domain-containing protein</fullName>
    </recommendedName>
</protein>
<feature type="domain" description="Barstar (barnase inhibitor)" evidence="2">
    <location>
        <begin position="25"/>
        <end position="104"/>
    </location>
</feature>
<accession>A0ABQ1MKP3</accession>
<comment type="caution">
    <text evidence="3">The sequence shown here is derived from an EMBL/GenBank/DDBJ whole genome shotgun (WGS) entry which is preliminary data.</text>
</comment>
<dbReference type="RefSeq" id="WP_188427389.1">
    <property type="nucleotide sequence ID" value="NZ_BMCH01000008.1"/>
</dbReference>
<reference evidence="4" key="1">
    <citation type="journal article" date="2019" name="Int. J. Syst. Evol. Microbiol.">
        <title>The Global Catalogue of Microorganisms (GCM) 10K type strain sequencing project: providing services to taxonomists for standard genome sequencing and annotation.</title>
        <authorList>
            <consortium name="The Broad Institute Genomics Platform"/>
            <consortium name="The Broad Institute Genome Sequencing Center for Infectious Disease"/>
            <person name="Wu L."/>
            <person name="Ma J."/>
        </authorList>
    </citation>
    <scope>NUCLEOTIDE SEQUENCE [LARGE SCALE GENOMIC DNA]</scope>
    <source>
        <strain evidence="4">CCM 7132</strain>
    </source>
</reference>
<sequence length="122" mass="14039">MSGIFELGSKEIPNNRESVVYYVPTGISGLEDFFNIFRTLLNFPSYFGFNWNAFDECITDLDWITYYEVWIVFSDTPNISERDLKILNNIMIDAVDHWSRTKEKNLSVVAPHGFLGAGITTK</sequence>
<proteinExistence type="inferred from homology"/>
<evidence type="ECO:0000313" key="3">
    <source>
        <dbReference type="EMBL" id="GGC40503.1"/>
    </source>
</evidence>
<dbReference type="Proteomes" id="UP000637769">
    <property type="component" value="Unassembled WGS sequence"/>
</dbReference>